<dbReference type="SUPFAM" id="SSF53335">
    <property type="entry name" value="S-adenosyl-L-methionine-dependent methyltransferases"/>
    <property type="match status" value="1"/>
</dbReference>
<dbReference type="Proteomes" id="UP000054736">
    <property type="component" value="Unassembled WGS sequence"/>
</dbReference>
<dbReference type="PATRIC" id="fig|1212489.4.peg.2067"/>
<evidence type="ECO:0008006" key="3">
    <source>
        <dbReference type="Google" id="ProtNLM"/>
    </source>
</evidence>
<sequence length="307" mass="34433">MKEKRQKGKEKEVVVVSAQKTATQGEDEIFNKKREWPNRRGKQRVETLHARNTSSTLSSEDTTNRRDILAELPTDSRPVVIDLGMGKGQFLIDLASELGKKCTLIGVSASPNEIRWHTCNYAGIEIVKGKLPHDDSIMELLYERQGEADGVFDTYGPSTYSNNPLHSLIYAAILLKSGAKFSAITSTEGNAHYTVFGNAFIRAKIKAFFKEELDIDINFEFTAIESEVKPGKINTDLLVTFTKGKQELNASDYLTLCRAADNMVGISKPSKPSWYKYNTSYGMFSIDMRTYKPFEPIGEINITNFSN</sequence>
<comment type="caution">
    <text evidence="1">The sequence shown here is derived from an EMBL/GenBank/DDBJ whole genome shotgun (WGS) entry which is preliminary data.</text>
</comment>
<evidence type="ECO:0000313" key="2">
    <source>
        <dbReference type="Proteomes" id="UP000054736"/>
    </source>
</evidence>
<accession>A0A0W0SQP6</accession>
<protein>
    <recommendedName>
        <fullName evidence="3">Methyltransferase domain protein</fullName>
    </recommendedName>
</protein>
<dbReference type="RefSeq" id="WP_058496246.1">
    <property type="nucleotide sequence ID" value="NZ_CAAAIU010000005.1"/>
</dbReference>
<organism evidence="1 2">
    <name type="scientific">Legionella drozanskii LLAP-1</name>
    <dbReference type="NCBI Taxonomy" id="1212489"/>
    <lineage>
        <taxon>Bacteria</taxon>
        <taxon>Pseudomonadati</taxon>
        <taxon>Pseudomonadota</taxon>
        <taxon>Gammaproteobacteria</taxon>
        <taxon>Legionellales</taxon>
        <taxon>Legionellaceae</taxon>
        <taxon>Legionella</taxon>
    </lineage>
</organism>
<evidence type="ECO:0000313" key="1">
    <source>
        <dbReference type="EMBL" id="KTC85630.1"/>
    </source>
</evidence>
<dbReference type="InterPro" id="IPR029063">
    <property type="entry name" value="SAM-dependent_MTases_sf"/>
</dbReference>
<keyword evidence="2" id="KW-1185">Reference proteome</keyword>
<dbReference type="OrthoDB" id="5653526at2"/>
<proteinExistence type="predicted"/>
<dbReference type="AlphaFoldDB" id="A0A0W0SQP6"/>
<dbReference type="CDD" id="cd02440">
    <property type="entry name" value="AdoMet_MTases"/>
    <property type="match status" value="1"/>
</dbReference>
<dbReference type="EMBL" id="LNXY01000027">
    <property type="protein sequence ID" value="KTC85630.1"/>
    <property type="molecule type" value="Genomic_DNA"/>
</dbReference>
<name>A0A0W0SQP6_9GAMM</name>
<dbReference type="Gene3D" id="3.40.50.150">
    <property type="entry name" value="Vaccinia Virus protein VP39"/>
    <property type="match status" value="1"/>
</dbReference>
<gene>
    <name evidence="1" type="ORF">Ldro_1955</name>
</gene>
<reference evidence="1 2" key="1">
    <citation type="submission" date="2015-11" db="EMBL/GenBank/DDBJ databases">
        <title>Genomic analysis of 38 Legionella species identifies large and diverse effector repertoires.</title>
        <authorList>
            <person name="Burstein D."/>
            <person name="Amaro F."/>
            <person name="Zusman T."/>
            <person name="Lifshitz Z."/>
            <person name="Cohen O."/>
            <person name="Gilbert J.A."/>
            <person name="Pupko T."/>
            <person name="Shuman H.A."/>
            <person name="Segal G."/>
        </authorList>
    </citation>
    <scope>NUCLEOTIDE SEQUENCE [LARGE SCALE GENOMIC DNA]</scope>
    <source>
        <strain evidence="1 2">ATCC 700990</strain>
    </source>
</reference>